<dbReference type="CDD" id="cd03809">
    <property type="entry name" value="GT4_MtfB-like"/>
    <property type="match status" value="1"/>
</dbReference>
<organism evidence="4 5">
    <name type="scientific">Candidatus Woesebacteria bacterium RBG_16_42_24</name>
    <dbReference type="NCBI Taxonomy" id="1802485"/>
    <lineage>
        <taxon>Bacteria</taxon>
        <taxon>Candidatus Woeseibacteriota</taxon>
    </lineage>
</organism>
<dbReference type="PANTHER" id="PTHR46401:SF2">
    <property type="entry name" value="GLYCOSYLTRANSFERASE WBBK-RELATED"/>
    <property type="match status" value="1"/>
</dbReference>
<dbReference type="PANTHER" id="PTHR46401">
    <property type="entry name" value="GLYCOSYLTRANSFERASE WBBK-RELATED"/>
    <property type="match status" value="1"/>
</dbReference>
<proteinExistence type="predicted"/>
<gene>
    <name evidence="4" type="ORF">A2V97_00945</name>
</gene>
<evidence type="ECO:0008006" key="6">
    <source>
        <dbReference type="Google" id="ProtNLM"/>
    </source>
</evidence>
<dbReference type="SUPFAM" id="SSF53756">
    <property type="entry name" value="UDP-Glycosyltransferase/glycogen phosphorylase"/>
    <property type="match status" value="1"/>
</dbReference>
<evidence type="ECO:0000259" key="2">
    <source>
        <dbReference type="Pfam" id="PF00534"/>
    </source>
</evidence>
<dbReference type="InterPro" id="IPR028098">
    <property type="entry name" value="Glyco_trans_4-like_N"/>
</dbReference>
<dbReference type="GO" id="GO:0009103">
    <property type="term" value="P:lipopolysaccharide biosynthetic process"/>
    <property type="evidence" value="ECO:0007669"/>
    <property type="project" value="TreeGrafter"/>
</dbReference>
<dbReference type="Pfam" id="PF13439">
    <property type="entry name" value="Glyco_transf_4"/>
    <property type="match status" value="1"/>
</dbReference>
<dbReference type="EMBL" id="MGFX01000002">
    <property type="protein sequence ID" value="OGM15596.1"/>
    <property type="molecule type" value="Genomic_DNA"/>
</dbReference>
<dbReference type="AlphaFoldDB" id="A0A1F7XKR8"/>
<feature type="domain" description="Glycosyltransferase subfamily 4-like N-terminal" evidence="3">
    <location>
        <begin position="50"/>
        <end position="139"/>
    </location>
</feature>
<name>A0A1F7XKR8_9BACT</name>
<dbReference type="Gene3D" id="3.40.50.2000">
    <property type="entry name" value="Glycogen Phosphorylase B"/>
    <property type="match status" value="2"/>
</dbReference>
<evidence type="ECO:0000313" key="4">
    <source>
        <dbReference type="EMBL" id="OGM15596.1"/>
    </source>
</evidence>
<evidence type="ECO:0000256" key="1">
    <source>
        <dbReference type="ARBA" id="ARBA00022679"/>
    </source>
</evidence>
<protein>
    <recommendedName>
        <fullName evidence="6">Glycosyl transferase family 1</fullName>
    </recommendedName>
</protein>
<dbReference type="GO" id="GO:0016757">
    <property type="term" value="F:glycosyltransferase activity"/>
    <property type="evidence" value="ECO:0007669"/>
    <property type="project" value="InterPro"/>
</dbReference>
<dbReference type="Pfam" id="PF00534">
    <property type="entry name" value="Glycos_transf_1"/>
    <property type="match status" value="1"/>
</dbReference>
<dbReference type="STRING" id="1802485.A2V97_00945"/>
<sequence length="360" mass="40697">MRIAIDTGPMSEGDVGRGIGFYTKELVKHLKKLDGVELDLVDASKNDLTKYDIVHYQKFHPYFFSVPLTKSIPSVITIHDLIYLIYPEHYPPGIKGKLRFIIQKFLISKIDAIIAVSETSKKDIIRFLGIPEEKISVIHEAPREIFRKLEIGNPSTSLRMVSPSNHWKLEIQKRYGLPERFVLYVGDVNYNKNLLGLIQACKIVRIPLVIAGKQAASADFDETHTENKPLIKLLEKYGDDKEVIRLGFVPDEDLVGLYNLATLYCQPSFYEGFGLPVLEAFASECPVVASKTQALVEIGEPACLFADPKNPKDIADKISQVFNDGELRDQLVEKGKVLVKNYSWEKTARETLEIYKKVLG</sequence>
<evidence type="ECO:0000313" key="5">
    <source>
        <dbReference type="Proteomes" id="UP000177382"/>
    </source>
</evidence>
<evidence type="ECO:0000259" key="3">
    <source>
        <dbReference type="Pfam" id="PF13439"/>
    </source>
</evidence>
<accession>A0A1F7XKR8</accession>
<dbReference type="Proteomes" id="UP000177382">
    <property type="component" value="Unassembled WGS sequence"/>
</dbReference>
<keyword evidence="1" id="KW-0808">Transferase</keyword>
<dbReference type="InterPro" id="IPR001296">
    <property type="entry name" value="Glyco_trans_1"/>
</dbReference>
<comment type="caution">
    <text evidence="4">The sequence shown here is derived from an EMBL/GenBank/DDBJ whole genome shotgun (WGS) entry which is preliminary data.</text>
</comment>
<feature type="domain" description="Glycosyl transferase family 1" evidence="2">
    <location>
        <begin position="178"/>
        <end position="336"/>
    </location>
</feature>
<reference evidence="4 5" key="1">
    <citation type="journal article" date="2016" name="Nat. Commun.">
        <title>Thousands of microbial genomes shed light on interconnected biogeochemical processes in an aquifer system.</title>
        <authorList>
            <person name="Anantharaman K."/>
            <person name="Brown C.T."/>
            <person name="Hug L.A."/>
            <person name="Sharon I."/>
            <person name="Castelle C.J."/>
            <person name="Probst A.J."/>
            <person name="Thomas B.C."/>
            <person name="Singh A."/>
            <person name="Wilkins M.J."/>
            <person name="Karaoz U."/>
            <person name="Brodie E.L."/>
            <person name="Williams K.H."/>
            <person name="Hubbard S.S."/>
            <person name="Banfield J.F."/>
        </authorList>
    </citation>
    <scope>NUCLEOTIDE SEQUENCE [LARGE SCALE GENOMIC DNA]</scope>
</reference>